<evidence type="ECO:0000259" key="1">
    <source>
        <dbReference type="Pfam" id="PF09002"/>
    </source>
</evidence>
<dbReference type="InterPro" id="IPR011335">
    <property type="entry name" value="Restrct_endonuc-II-like"/>
</dbReference>
<dbReference type="InterPro" id="IPR011856">
    <property type="entry name" value="tRNA_endonuc-like_dom_sf"/>
</dbReference>
<dbReference type="Gene3D" id="3.40.1350.10">
    <property type="match status" value="1"/>
</dbReference>
<proteinExistence type="predicted"/>
<dbReference type="Pfam" id="PF09002">
    <property type="entry name" value="Card1_endonuc"/>
    <property type="match status" value="1"/>
</dbReference>
<dbReference type="InterPro" id="IPR015093">
    <property type="entry name" value="Card1_endonucl_dom"/>
</dbReference>
<reference evidence="4" key="1">
    <citation type="journal article" date="2019" name="J. Bacteriol.">
        <title>A Mutagenic Screen Identifies a TonB-Dependent Receptor Required for the Lanthanide Metal Switch in the Type I Methanotroph 'Methylotuvimicrobium buryatense' 5GB1C.</title>
        <authorList>
            <person name="Groom J.D."/>
            <person name="Ford S.M."/>
            <person name="Pesesky M.W."/>
            <person name="Lidstrom M.E."/>
        </authorList>
    </citation>
    <scope>NUCLEOTIDE SEQUENCE [LARGE SCALE GENOMIC DNA]</scope>
    <source>
        <strain evidence="4">5GB1C</strain>
    </source>
</reference>
<protein>
    <submittedName>
        <fullName evidence="3">DUF1887 family protein</fullName>
    </submittedName>
</protein>
<dbReference type="InterPro" id="IPR056339">
    <property type="entry name" value="CARF_Card1"/>
</dbReference>
<dbReference type="Gene3D" id="1.10.10.680">
    <property type="entry name" value="Hypothetical protein VC1899 (Restriction endonuclease-like)"/>
    <property type="match status" value="1"/>
</dbReference>
<dbReference type="KEGG" id="mbur:EQU24_12150"/>
<evidence type="ECO:0000313" key="4">
    <source>
        <dbReference type="Proteomes" id="UP000305881"/>
    </source>
</evidence>
<dbReference type="GO" id="GO:0003676">
    <property type="term" value="F:nucleic acid binding"/>
    <property type="evidence" value="ECO:0007669"/>
    <property type="project" value="InterPro"/>
</dbReference>
<feature type="domain" description="Card1 endonuclease" evidence="1">
    <location>
        <begin position="236"/>
        <end position="375"/>
    </location>
</feature>
<dbReference type="Proteomes" id="UP000305881">
    <property type="component" value="Chromosome"/>
</dbReference>
<dbReference type="Pfam" id="PF23400">
    <property type="entry name" value="CARF_Card1"/>
    <property type="match status" value="1"/>
</dbReference>
<dbReference type="CDD" id="cd22364">
    <property type="entry name" value="VC1899-like"/>
    <property type="match status" value="1"/>
</dbReference>
<name>A0A4P9UNG0_METBY</name>
<organism evidence="3 4">
    <name type="scientific">Methylotuvimicrobium buryatense</name>
    <name type="common">Methylomicrobium buryatense</name>
    <dbReference type="NCBI Taxonomy" id="95641"/>
    <lineage>
        <taxon>Bacteria</taxon>
        <taxon>Pseudomonadati</taxon>
        <taxon>Pseudomonadota</taxon>
        <taxon>Gammaproteobacteria</taxon>
        <taxon>Methylococcales</taxon>
        <taxon>Methylococcaceae</taxon>
        <taxon>Methylotuvimicrobium</taxon>
    </lineage>
</organism>
<accession>A0A4P9UNG0</accession>
<dbReference type="RefSeq" id="WP_017839243.1">
    <property type="nucleotide sequence ID" value="NZ_CP035467.1"/>
</dbReference>
<dbReference type="STRING" id="675511.GCA_000341735_00608"/>
<dbReference type="SUPFAM" id="SSF52980">
    <property type="entry name" value="Restriction endonuclease-like"/>
    <property type="match status" value="1"/>
</dbReference>
<dbReference type="Gene3D" id="3.40.50.10770">
    <property type="entry name" value="Hypothetical protein VC1899 like domain (Restriction endonuclease-like)"/>
    <property type="match status" value="1"/>
</dbReference>
<gene>
    <name evidence="3" type="ORF">EQU24_12150</name>
</gene>
<dbReference type="EMBL" id="CP035467">
    <property type="protein sequence ID" value="QCW82909.1"/>
    <property type="molecule type" value="Genomic_DNA"/>
</dbReference>
<dbReference type="OrthoDB" id="8477283at2"/>
<dbReference type="AlphaFoldDB" id="A0A4P9UNG0"/>
<keyword evidence="4" id="KW-1185">Reference proteome</keyword>
<sequence>MNIDTHLILISAQAVPNITPILDEQYRPRKVIMLVSADMRQRADWLESVIRSRVGNITRWPVENAWDIEHIRDQVVDLLAVHHENIALNATGGTKPMSIAAYEVFREFDKPIFYVHPEYDRIIWMHPADQPGGNLADRLKLPEFLKAFGAEVTAQGDKYGVPRRFRELTKTLILNAETYTEPLRVLNAYAAKAKPALTVALDPKHQNYRQLENLIGLFQDHRLLELKSGQLIFPSEETRFYINGGWLEQHVWGICLNLKKTLVLQDVGRGIEVERNHRKPPIRNEMDIALLKDNRLYIIECKTHHDKNPVNNKNTQALYKLDSLKDLLGGLQARAMLVSYNPPNKYDLQRAHDLGIAICAHRSLAHLSQKLTEWIR</sequence>
<evidence type="ECO:0000259" key="2">
    <source>
        <dbReference type="Pfam" id="PF23400"/>
    </source>
</evidence>
<feature type="domain" description="Card1 CARF" evidence="2">
    <location>
        <begin position="6"/>
        <end position="128"/>
    </location>
</feature>
<evidence type="ECO:0000313" key="3">
    <source>
        <dbReference type="EMBL" id="QCW82909.1"/>
    </source>
</evidence>